<dbReference type="Proteomes" id="UP000242146">
    <property type="component" value="Unassembled WGS sequence"/>
</dbReference>
<dbReference type="PANTHER" id="PTHR31687:SF3">
    <property type="entry name" value="PROTEIN URG3"/>
    <property type="match status" value="1"/>
</dbReference>
<evidence type="ECO:0000313" key="2">
    <source>
        <dbReference type="Proteomes" id="UP000242146"/>
    </source>
</evidence>
<keyword evidence="2" id="KW-1185">Reference proteome</keyword>
<dbReference type="Pfam" id="PF07958">
    <property type="entry name" value="DUF1688"/>
    <property type="match status" value="1"/>
</dbReference>
<evidence type="ECO:0000313" key="1">
    <source>
        <dbReference type="EMBL" id="ORX57543.1"/>
    </source>
</evidence>
<organism evidence="1 2">
    <name type="scientific">Hesseltinella vesiculosa</name>
    <dbReference type="NCBI Taxonomy" id="101127"/>
    <lineage>
        <taxon>Eukaryota</taxon>
        <taxon>Fungi</taxon>
        <taxon>Fungi incertae sedis</taxon>
        <taxon>Mucoromycota</taxon>
        <taxon>Mucoromycotina</taxon>
        <taxon>Mucoromycetes</taxon>
        <taxon>Mucorales</taxon>
        <taxon>Cunninghamellaceae</taxon>
        <taxon>Hesseltinella</taxon>
    </lineage>
</organism>
<dbReference type="InterPro" id="IPR012469">
    <property type="entry name" value="DUF1688"/>
</dbReference>
<comment type="caution">
    <text evidence="1">The sequence shown here is derived from an EMBL/GenBank/DDBJ whole genome shotgun (WGS) entry which is preliminary data.</text>
</comment>
<dbReference type="OrthoDB" id="2153176at2759"/>
<dbReference type="AlphaFoldDB" id="A0A1X2GN11"/>
<protein>
    <submittedName>
        <fullName evidence="1">DUF1688-domain-containing protein</fullName>
    </submittedName>
</protein>
<accession>A0A1X2GN11</accession>
<gene>
    <name evidence="1" type="ORF">DM01DRAFT_1319498</name>
</gene>
<dbReference type="PANTHER" id="PTHR31687">
    <property type="match status" value="1"/>
</dbReference>
<proteinExistence type="predicted"/>
<dbReference type="EMBL" id="MCGT01000008">
    <property type="protein sequence ID" value="ORX57543.1"/>
    <property type="molecule type" value="Genomic_DNA"/>
</dbReference>
<sequence>MTIVPEEYLLTLEAVRERCYEVYDKGKQNQLDYFDIDETQFDKVVTHVEQVTHQRFGNQYDKIPPHSRLNHFGTDRVAELYQQWAADGKDPLEQTRMVMDLIMVSVLVDAGAGQQWVYTCSNGDKIGRSEGLAIASLDMFVKGYFSHDPNHKQQVTAQGLELLTVDQMAKGFQVSDENPMAGLEGRVQLLQKLPLILTQQVFFQRGTSCRPGHLVDYLLEKSPDKIIQVREVWQVVMGLGPMWPARYVIHDVPLGDVWPIPCLMDRGNYENMVPFHKLSQWLTYSLLDGLQQSALGLQVEGLEVMTGLPEYRNGGLLVDHGVLKLKPKEYERGIHYAQDQHQQDLTVPLFDGSDPLIVEWRALTVVFLDKIHQAVQQKLQVSLTLAQVLEAGTWTAGREIAAQLRPSHGGPPIAIKSDGTIF</sequence>
<reference evidence="1 2" key="1">
    <citation type="submission" date="2016-07" db="EMBL/GenBank/DDBJ databases">
        <title>Pervasive Adenine N6-methylation of Active Genes in Fungi.</title>
        <authorList>
            <consortium name="DOE Joint Genome Institute"/>
            <person name="Mondo S.J."/>
            <person name="Dannebaum R.O."/>
            <person name="Kuo R.C."/>
            <person name="Labutti K."/>
            <person name="Haridas S."/>
            <person name="Kuo A."/>
            <person name="Salamov A."/>
            <person name="Ahrendt S.R."/>
            <person name="Lipzen A."/>
            <person name="Sullivan W."/>
            <person name="Andreopoulos W.B."/>
            <person name="Clum A."/>
            <person name="Lindquist E."/>
            <person name="Daum C."/>
            <person name="Ramamoorthy G.K."/>
            <person name="Gryganskyi A."/>
            <person name="Culley D."/>
            <person name="Magnuson J.K."/>
            <person name="James T.Y."/>
            <person name="O'Malley M.A."/>
            <person name="Stajich J.E."/>
            <person name="Spatafora J.W."/>
            <person name="Visel A."/>
            <person name="Grigoriev I.V."/>
        </authorList>
    </citation>
    <scope>NUCLEOTIDE SEQUENCE [LARGE SCALE GENOMIC DNA]</scope>
    <source>
        <strain evidence="1 2">NRRL 3301</strain>
    </source>
</reference>
<name>A0A1X2GN11_9FUNG</name>